<feature type="compositionally biased region" description="Basic and acidic residues" evidence="1">
    <location>
        <begin position="318"/>
        <end position="330"/>
    </location>
</feature>
<feature type="region of interest" description="Disordered" evidence="1">
    <location>
        <begin position="537"/>
        <end position="627"/>
    </location>
</feature>
<feature type="compositionally biased region" description="Polar residues" evidence="1">
    <location>
        <begin position="1164"/>
        <end position="1178"/>
    </location>
</feature>
<feature type="compositionally biased region" description="Polar residues" evidence="1">
    <location>
        <begin position="366"/>
        <end position="377"/>
    </location>
</feature>
<gene>
    <name evidence="2" type="ORF">GIB67_029528</name>
</gene>
<protein>
    <submittedName>
        <fullName evidence="2">Uncharacterized protein</fullName>
    </submittedName>
</protein>
<feature type="compositionally biased region" description="Low complexity" evidence="1">
    <location>
        <begin position="1179"/>
        <end position="1191"/>
    </location>
</feature>
<comment type="caution">
    <text evidence="2">The sequence shown here is derived from an EMBL/GenBank/DDBJ whole genome shotgun (WGS) entry which is preliminary data.</text>
</comment>
<accession>A0A7J7NYD8</accession>
<dbReference type="OrthoDB" id="1915143at2759"/>
<feature type="compositionally biased region" description="Polar residues" evidence="1">
    <location>
        <begin position="1090"/>
        <end position="1100"/>
    </location>
</feature>
<organism evidence="2 3">
    <name type="scientific">Kingdonia uniflora</name>
    <dbReference type="NCBI Taxonomy" id="39325"/>
    <lineage>
        <taxon>Eukaryota</taxon>
        <taxon>Viridiplantae</taxon>
        <taxon>Streptophyta</taxon>
        <taxon>Embryophyta</taxon>
        <taxon>Tracheophyta</taxon>
        <taxon>Spermatophyta</taxon>
        <taxon>Magnoliopsida</taxon>
        <taxon>Ranunculales</taxon>
        <taxon>Circaeasteraceae</taxon>
        <taxon>Kingdonia</taxon>
    </lineage>
</organism>
<feature type="region of interest" description="Disordered" evidence="1">
    <location>
        <begin position="1090"/>
        <end position="1206"/>
    </location>
</feature>
<reference evidence="2 3" key="1">
    <citation type="journal article" date="2020" name="IScience">
        <title>Genome Sequencing of the Endangered Kingdonia uniflora (Circaeasteraceae, Ranunculales) Reveals Potential Mechanisms of Evolutionary Specialization.</title>
        <authorList>
            <person name="Sun Y."/>
            <person name="Deng T."/>
            <person name="Zhang A."/>
            <person name="Moore M.J."/>
            <person name="Landis J.B."/>
            <person name="Lin N."/>
            <person name="Zhang H."/>
            <person name="Zhang X."/>
            <person name="Huang J."/>
            <person name="Zhang X."/>
            <person name="Sun H."/>
            <person name="Wang H."/>
        </authorList>
    </citation>
    <scope>NUCLEOTIDE SEQUENCE [LARGE SCALE GENOMIC DNA]</scope>
    <source>
        <strain evidence="2">TB1705</strain>
        <tissue evidence="2">Leaf</tissue>
    </source>
</reference>
<feature type="compositionally biased region" description="Polar residues" evidence="1">
    <location>
        <begin position="8"/>
        <end position="30"/>
    </location>
</feature>
<keyword evidence="3" id="KW-1185">Reference proteome</keyword>
<dbReference type="AlphaFoldDB" id="A0A7J7NYD8"/>
<feature type="compositionally biased region" description="Polar residues" evidence="1">
    <location>
        <begin position="575"/>
        <end position="590"/>
    </location>
</feature>
<feature type="region of interest" description="Disordered" evidence="1">
    <location>
        <begin position="358"/>
        <end position="378"/>
    </location>
</feature>
<feature type="region of interest" description="Disordered" evidence="1">
    <location>
        <begin position="396"/>
        <end position="428"/>
    </location>
</feature>
<feature type="compositionally biased region" description="Basic and acidic residues" evidence="1">
    <location>
        <begin position="1111"/>
        <end position="1120"/>
    </location>
</feature>
<dbReference type="PANTHER" id="PTHR31115">
    <property type="entry name" value="OS05G0107300 PROTEIN"/>
    <property type="match status" value="1"/>
</dbReference>
<evidence type="ECO:0000313" key="3">
    <source>
        <dbReference type="Proteomes" id="UP000541444"/>
    </source>
</evidence>
<feature type="region of interest" description="Disordered" evidence="1">
    <location>
        <begin position="262"/>
        <end position="330"/>
    </location>
</feature>
<dbReference type="PANTHER" id="PTHR31115:SF2">
    <property type="entry name" value="OS05G0107300 PROTEIN"/>
    <property type="match status" value="1"/>
</dbReference>
<name>A0A7J7NYD8_9MAGN</name>
<dbReference type="Proteomes" id="UP000541444">
    <property type="component" value="Unassembled WGS sequence"/>
</dbReference>
<sequence>MAGGTRSELANESPDSSVIGSAYSNGQRGSYSGGSLDKSGSFRDGGELSPLSQFVALEPVTMGDLKFTRAGELRRVLGVSIGSSTEDHSFGATHSKIPPPITSEEVKRFKASVLDTSNKARDRAKKMTESIQNLDKYLHIIVPRKRKTESSERSGLMSMLKMGSQTQRSPPDLVSQRLEDKNKNIALNRRVRTSVTESEGRNAVLSKQPVLMAKDIDILKTGNGCSIQIEEKMSGLPAAGEGWDKRMKRKRSIGAAVTKVMDGDREPKRAMHMKNSNDPRSGPSVGITGINKSYGTSHIPASNSRSTLGNELESDSFPNDRRDRASGFDKERVLSRGNNKLNVREDDKISSPIPMIKGKATRAPRTGSSLTNSSPSFSRAPGALDCLEQTPASNIVKSLGGGTNQKRPIPAGSSSPPMAQWVGQRPQKISRTRRANLVSSVSTRDNAQIICEGFSAQDVGARLSSSETNGSLGVRAKSNNTQQLKIKFDPYSAKLSESEESGACVENKLKEKGLVTEYTVDRAQKIASFILPTQKSKSLSTEDIGDDVTRQGRSGRGSSLPKAYAPPMKEKLENPATSKLLQATKLNSDNNESKSGRPPLKKLSDRKASSRPGKVLNPSGSFDMTCESDDDHDEILAAANSASNSRYLACSGSFWKKMEPVFSSVCLEDIIYLKQQLNFVGELDENLRHMFSADDSVLGDQNMELPSSQQHVSRERRGLQLNGVQSKDPVLNMDSSSGNLDTESRFGTIPPLYQRVLSALIGEEEFEEIDHDCERRDGSFHYASDYSFSGTNNHTDVDEGYNMVESESGFEVNFSNRKHYSLDSLSSVGSTASNSFRISSVHDHLPNEEMWQEDDSLIYSEVGITSGFGQSNLDRLQSLHTGFGTSFECQYDQMCLEDRLLLELQSIGLYPDTVPDLIAEGEEEHINTEIVALNKALYQQVVKRKLMLYKIEKVSQNGRDVELRDLEHDAMNKLAEMAYKKGLASRGSKASKNGVSKVSKQAALAFAKRTIARCQEFENTGRSCFNKPALRDAIFGATPGINGTECVENMMAAASTSVEAHNSQPQSVAPEDKMISSNRLKKRELMLDDVTTSRSSSALGNTLMGGGPKGRRSERDRDQNKCMPRNSAPKAVRPILGERKAKPKPKQKTAQLSTSRNGILGRTTAETVHTTEYSSLRASNGSSKLSIGSSKLSKDTVLPPPGKEDPTDLTNLQLQELDSIDVSQNLGGSHDLSWLDFDEDGLQDHDSMGLEIPMDDLSDLNMLM</sequence>
<feature type="region of interest" description="Disordered" evidence="1">
    <location>
        <begin position="1"/>
        <end position="44"/>
    </location>
</feature>
<evidence type="ECO:0000256" key="1">
    <source>
        <dbReference type="SAM" id="MobiDB-lite"/>
    </source>
</evidence>
<dbReference type="EMBL" id="JACGCM010000445">
    <property type="protein sequence ID" value="KAF6172110.1"/>
    <property type="molecule type" value="Genomic_DNA"/>
</dbReference>
<feature type="compositionally biased region" description="Polar residues" evidence="1">
    <location>
        <begin position="290"/>
        <end position="309"/>
    </location>
</feature>
<evidence type="ECO:0000313" key="2">
    <source>
        <dbReference type="EMBL" id="KAF6172110.1"/>
    </source>
</evidence>
<feature type="region of interest" description="Disordered" evidence="1">
    <location>
        <begin position="84"/>
        <end position="103"/>
    </location>
</feature>
<proteinExistence type="predicted"/>